<evidence type="ECO:0000256" key="2">
    <source>
        <dbReference type="SAM" id="MobiDB-lite"/>
    </source>
</evidence>
<dbReference type="Pfam" id="PF00857">
    <property type="entry name" value="Isochorismatase"/>
    <property type="match status" value="1"/>
</dbReference>
<feature type="region of interest" description="Disordered" evidence="2">
    <location>
        <begin position="1"/>
        <end position="39"/>
    </location>
</feature>
<dbReference type="Gene3D" id="3.40.50.850">
    <property type="entry name" value="Isochorismatase-like"/>
    <property type="match status" value="1"/>
</dbReference>
<gene>
    <name evidence="4" type="ORF">E2F48_12080</name>
</gene>
<evidence type="ECO:0000313" key="5">
    <source>
        <dbReference type="Proteomes" id="UP000295411"/>
    </source>
</evidence>
<protein>
    <submittedName>
        <fullName evidence="4">Cysteine hydrolase</fullName>
    </submittedName>
</protein>
<dbReference type="SUPFAM" id="SSF52499">
    <property type="entry name" value="Isochorismatase-like hydrolases"/>
    <property type="match status" value="1"/>
</dbReference>
<sequence length="229" mass="25024">MRAEWPPPRRRHPGDSAVLVGPRGSSAHPGAAAEGKGTTEETVVKQALLIIDMQNAYFEDEALERHRLTLTRECNRLARHAVEAGSEVLVIVTEHHRDRSTWTLSMLEDDQGFLFAGSRQAELVDGLEAEGFERVVKTRDSAFFGTDLAGRLRSRGVEGLVLAGVSTHNCIAHTSADAFAHNFRVAFAEDAIASTNEDYASAMLTILSDEYRQPVLSGEPLLRALKSSA</sequence>
<dbReference type="EMBL" id="SMTK01000004">
    <property type="protein sequence ID" value="TDK24566.1"/>
    <property type="molecule type" value="Genomic_DNA"/>
</dbReference>
<reference evidence="4 5" key="1">
    <citation type="submission" date="2019-03" db="EMBL/GenBank/DDBJ databases">
        <title>Arthrobacter sp. nov., an bacterium isolated from biocrust in Mu Us Desert.</title>
        <authorList>
            <person name="Lixiong L."/>
        </authorList>
    </citation>
    <scope>NUCLEOTIDE SEQUENCE [LARGE SCALE GENOMIC DNA]</scope>
    <source>
        <strain evidence="4 5">SLN-3</strain>
    </source>
</reference>
<keyword evidence="5" id="KW-1185">Reference proteome</keyword>
<dbReference type="Proteomes" id="UP000295411">
    <property type="component" value="Unassembled WGS sequence"/>
</dbReference>
<evidence type="ECO:0000313" key="4">
    <source>
        <dbReference type="EMBL" id="TDK24566.1"/>
    </source>
</evidence>
<keyword evidence="1 4" id="KW-0378">Hydrolase</keyword>
<dbReference type="PANTHER" id="PTHR43540">
    <property type="entry name" value="PEROXYUREIDOACRYLATE/UREIDOACRYLATE AMIDOHYDROLASE-RELATED"/>
    <property type="match status" value="1"/>
</dbReference>
<name>A0A4R5TU50_9MICC</name>
<dbReference type="AlphaFoldDB" id="A0A4R5TU50"/>
<evidence type="ECO:0000256" key="1">
    <source>
        <dbReference type="ARBA" id="ARBA00022801"/>
    </source>
</evidence>
<dbReference type="CDD" id="cd00431">
    <property type="entry name" value="cysteine_hydrolases"/>
    <property type="match status" value="1"/>
</dbReference>
<dbReference type="OrthoDB" id="4832958at2"/>
<dbReference type="GO" id="GO:0016787">
    <property type="term" value="F:hydrolase activity"/>
    <property type="evidence" value="ECO:0007669"/>
    <property type="project" value="UniProtKB-KW"/>
</dbReference>
<comment type="caution">
    <text evidence="4">The sequence shown here is derived from an EMBL/GenBank/DDBJ whole genome shotgun (WGS) entry which is preliminary data.</text>
</comment>
<evidence type="ECO:0000259" key="3">
    <source>
        <dbReference type="Pfam" id="PF00857"/>
    </source>
</evidence>
<dbReference type="InterPro" id="IPR050272">
    <property type="entry name" value="Isochorismatase-like_hydrls"/>
</dbReference>
<dbReference type="InterPro" id="IPR000868">
    <property type="entry name" value="Isochorismatase-like_dom"/>
</dbReference>
<organism evidence="4 5">
    <name type="scientific">Arthrobacter crusticola</name>
    <dbReference type="NCBI Taxonomy" id="2547960"/>
    <lineage>
        <taxon>Bacteria</taxon>
        <taxon>Bacillati</taxon>
        <taxon>Actinomycetota</taxon>
        <taxon>Actinomycetes</taxon>
        <taxon>Micrococcales</taxon>
        <taxon>Micrococcaceae</taxon>
        <taxon>Arthrobacter</taxon>
    </lineage>
</organism>
<accession>A0A4R5TU50</accession>
<dbReference type="InterPro" id="IPR036380">
    <property type="entry name" value="Isochorismatase-like_sf"/>
</dbReference>
<dbReference type="PANTHER" id="PTHR43540:SF6">
    <property type="entry name" value="ISOCHORISMATASE-LIKE DOMAIN-CONTAINING PROTEIN"/>
    <property type="match status" value="1"/>
</dbReference>
<feature type="domain" description="Isochorismatase-like" evidence="3">
    <location>
        <begin position="47"/>
        <end position="208"/>
    </location>
</feature>
<proteinExistence type="predicted"/>